<dbReference type="AlphaFoldDB" id="A0A3P6NR29"/>
<feature type="region of interest" description="Disordered" evidence="1">
    <location>
        <begin position="1089"/>
        <end position="1115"/>
    </location>
</feature>
<dbReference type="EMBL" id="UYRT01001042">
    <property type="protein sequence ID" value="VDK29136.1"/>
    <property type="molecule type" value="Genomic_DNA"/>
</dbReference>
<evidence type="ECO:0000313" key="3">
    <source>
        <dbReference type="Proteomes" id="UP000271098"/>
    </source>
</evidence>
<reference evidence="2 3" key="1">
    <citation type="submission" date="2018-11" db="EMBL/GenBank/DDBJ databases">
        <authorList>
            <consortium name="Pathogen Informatics"/>
        </authorList>
    </citation>
    <scope>NUCLEOTIDE SEQUENCE [LARGE SCALE GENOMIC DNA]</scope>
</reference>
<gene>
    <name evidence="2" type="ORF">GPUH_LOCUS969</name>
</gene>
<accession>A0A3P6NR29</accession>
<dbReference type="Proteomes" id="UP000271098">
    <property type="component" value="Unassembled WGS sequence"/>
</dbReference>
<evidence type="ECO:0000313" key="2">
    <source>
        <dbReference type="EMBL" id="VDK29136.1"/>
    </source>
</evidence>
<keyword evidence="3" id="KW-1185">Reference proteome</keyword>
<sequence length="1115" mass="122693">MDESFVEVEYFEGSIGGRTWQTRFITMTTKEHLLTLHTGKVFVDETAIIEAQTFNNCGLWNVKESVQISLKGSANFFASSKFSASLLKLLAQGHCTVAGCLLLENLLVYVRNDMITASGARINVSTGATVASGIFRNDSSWHSGGNLHLHVACFEQSEEALIFVKHTLSLAVYDFSEQHCRGRIVANYCVMKLLKKVRFDGYIRANQIEISVPHVNESRCTIGGQLEVLSGPLILKGRSLEHSKFSMPFSALVSHSYPGFVLEGQLKAEAVIAPFLAVSFSANSYSSLSGMDSVAEEADYRILISCTSLHTQCSSLINSVSQDSFPESIRCITSWIHEGQIRFHGDTVYIVSNYFVNRGRLASGNKFQNHMREVVVLVENFFQNDAVFSADRISVRGGGILENKNRIFASNTLNIQIAEKDSNSKQLRSGSMETKLLSASRLRNQADGCLKARGCVATAAAALNKYDLNKQVLFGARSQFFVDSDVLDDHSNMVLTARDAIIVKSKIVVNSLELIVGVAYTTEIAVIKSACLKSNELKISGSCNHLTLVIEGQLQCESIVIDAAVRQVKVIGRGILSCCRLFSVCGNSITLTNQDTRITELAASKVTLAPDNFLHLSSSDAHSKSVHIYTDECCLQGRIFLKHKTVLKTDSGAFHVDGEILGTCAATELSLECYSLIFSGTVANLHFLECYARMQMEQCETALIKHVKNIAIQAPLVSLCGKIVDPETLIVTGERVSVEGMFLNHNRDATYSIFSKNIQLSGEIHGPVYVELSGPEINLSGIFDGIKIFDVDAELVICSPRRLCTENFNLIACSVIFEENFVVKEFNATAKTSIFLRTSLKDCEKCSFVAPLVVAINCVTSPALQVYTLIYISEENEELASESAPEPNDLKTAFPLASNSPSSFTSAPEQRNFNSCRSQQLATFDVATVRSFIRVLLQPNLTNDATVQERTLWKNAVKAIAGCFRDMNGTDDEQFNEAVKQAEKLQPVNIHMPSNSFFRFNLLKLLDKETAHNGHTMASSLAKLLALLCSASDEFMTVKTNSKASCSSAALQECNRFESEPLYELANCFRLRAHKRKLSLPRYESKVPTAEDDVGYASRSSSEDIDEPLQNTDAG</sequence>
<proteinExistence type="predicted"/>
<protein>
    <submittedName>
        <fullName evidence="2">Uncharacterized protein</fullName>
    </submittedName>
</protein>
<organism evidence="2 3">
    <name type="scientific">Gongylonema pulchrum</name>
    <dbReference type="NCBI Taxonomy" id="637853"/>
    <lineage>
        <taxon>Eukaryota</taxon>
        <taxon>Metazoa</taxon>
        <taxon>Ecdysozoa</taxon>
        <taxon>Nematoda</taxon>
        <taxon>Chromadorea</taxon>
        <taxon>Rhabditida</taxon>
        <taxon>Spirurina</taxon>
        <taxon>Spiruromorpha</taxon>
        <taxon>Spiruroidea</taxon>
        <taxon>Gongylonematidae</taxon>
        <taxon>Gongylonema</taxon>
    </lineage>
</organism>
<name>A0A3P6NR29_9BILA</name>
<dbReference type="OrthoDB" id="5844208at2759"/>
<evidence type="ECO:0000256" key="1">
    <source>
        <dbReference type="SAM" id="MobiDB-lite"/>
    </source>
</evidence>